<organism evidence="1 2">
    <name type="scientific">Marasmiellus scandens</name>
    <dbReference type="NCBI Taxonomy" id="2682957"/>
    <lineage>
        <taxon>Eukaryota</taxon>
        <taxon>Fungi</taxon>
        <taxon>Dikarya</taxon>
        <taxon>Basidiomycota</taxon>
        <taxon>Agaricomycotina</taxon>
        <taxon>Agaricomycetes</taxon>
        <taxon>Agaricomycetidae</taxon>
        <taxon>Agaricales</taxon>
        <taxon>Marasmiineae</taxon>
        <taxon>Omphalotaceae</taxon>
        <taxon>Marasmiellus</taxon>
    </lineage>
</organism>
<sequence>MVVWISSRSHVANTWIRVTKEGLYHGDVGLVTRRESSGGLCHLRVLLLPRTSPDAGQKQKPGRPPQALLHESIESPHPFTGKWQDTRNYENGLIILLLGDAQVTHRDVAFTEEARFLFNKSGHPLLTCCPVPAPDSWVFELGEEVCSVQSEKEGSIKSVEAQCCLVEYKDHSDEYVAKRNLRKKFRSTDSVEITWGDRKGEHGVIVAVWWETCEIALLREKAATELIVVHINHCRRDCPRDSGGIPWINERVAMCWGQYQGYTGVVKDVFPPRPPHQVTKLEVWIPTLVRNVQFNHDDVYQIITRKMLKDALPLTPQQQHFRQPNWTDDAQSTVVVDPLTGLRINVNAPLMQTP</sequence>
<evidence type="ECO:0000313" key="1">
    <source>
        <dbReference type="EMBL" id="KAK7443748.1"/>
    </source>
</evidence>
<comment type="caution">
    <text evidence="1">The sequence shown here is derived from an EMBL/GenBank/DDBJ whole genome shotgun (WGS) entry which is preliminary data.</text>
</comment>
<name>A0ABR1IXI3_9AGAR</name>
<gene>
    <name evidence="1" type="ORF">VKT23_015531</name>
</gene>
<dbReference type="EMBL" id="JBANRG010000053">
    <property type="protein sequence ID" value="KAK7443748.1"/>
    <property type="molecule type" value="Genomic_DNA"/>
</dbReference>
<dbReference type="Proteomes" id="UP001498398">
    <property type="component" value="Unassembled WGS sequence"/>
</dbReference>
<proteinExistence type="predicted"/>
<accession>A0ABR1IXI3</accession>
<keyword evidence="2" id="KW-1185">Reference proteome</keyword>
<reference evidence="1 2" key="1">
    <citation type="submission" date="2024-01" db="EMBL/GenBank/DDBJ databases">
        <title>A draft genome for the cacao thread blight pathogen Marasmiellus scandens.</title>
        <authorList>
            <person name="Baruah I.K."/>
            <person name="Leung J."/>
            <person name="Bukari Y."/>
            <person name="Amoako-Attah I."/>
            <person name="Meinhardt L.W."/>
            <person name="Bailey B.A."/>
            <person name="Cohen S.P."/>
        </authorList>
    </citation>
    <scope>NUCLEOTIDE SEQUENCE [LARGE SCALE GENOMIC DNA]</scope>
    <source>
        <strain evidence="1 2">GH-19</strain>
    </source>
</reference>
<evidence type="ECO:0000313" key="2">
    <source>
        <dbReference type="Proteomes" id="UP001498398"/>
    </source>
</evidence>
<protein>
    <submittedName>
        <fullName evidence="1">Uncharacterized protein</fullName>
    </submittedName>
</protein>